<comment type="caution">
    <text evidence="1">The sequence shown here is derived from an EMBL/GenBank/DDBJ whole genome shotgun (WGS) entry which is preliminary data.</text>
</comment>
<organism evidence="1 2">
    <name type="scientific">Immersiella caudata</name>
    <dbReference type="NCBI Taxonomy" id="314043"/>
    <lineage>
        <taxon>Eukaryota</taxon>
        <taxon>Fungi</taxon>
        <taxon>Dikarya</taxon>
        <taxon>Ascomycota</taxon>
        <taxon>Pezizomycotina</taxon>
        <taxon>Sordariomycetes</taxon>
        <taxon>Sordariomycetidae</taxon>
        <taxon>Sordariales</taxon>
        <taxon>Lasiosphaeriaceae</taxon>
        <taxon>Immersiella</taxon>
    </lineage>
</organism>
<name>A0AA39XH05_9PEZI</name>
<proteinExistence type="predicted"/>
<dbReference type="AlphaFoldDB" id="A0AA39XH05"/>
<sequence length="243" mass="26913">KPAFNPNAAIADKDTHERALRALEDKNVDTAIPTYFYIPKDDSYVYHAIASITLAEVQALVHLGDKNGLQKLVLQLPKLPRRKGISPLQPPSDITSYASIFLPSTSTPAALRTFTSNARKSSILHLPSRLLPPHLPLPNPPSNSPPIPKSTNHPCNPYLTFLVPTFPLLQWCGPTPLEYLAPHNSHPILPVHMHHFSCVCPSHDALTFASEVRSRSEDSRCRIRDWILDVCASPVRRGMYSAG</sequence>
<dbReference type="EMBL" id="JAULSU010000001">
    <property type="protein sequence ID" value="KAK0633162.1"/>
    <property type="molecule type" value="Genomic_DNA"/>
</dbReference>
<keyword evidence="2" id="KW-1185">Reference proteome</keyword>
<gene>
    <name evidence="1" type="ORF">B0T14DRAFT_575005</name>
</gene>
<protein>
    <submittedName>
        <fullName evidence="1">Uncharacterized protein</fullName>
    </submittedName>
</protein>
<accession>A0AA39XH05</accession>
<feature type="non-terminal residue" evidence="1">
    <location>
        <position position="1"/>
    </location>
</feature>
<evidence type="ECO:0000313" key="2">
    <source>
        <dbReference type="Proteomes" id="UP001175000"/>
    </source>
</evidence>
<evidence type="ECO:0000313" key="1">
    <source>
        <dbReference type="EMBL" id="KAK0633162.1"/>
    </source>
</evidence>
<dbReference type="Proteomes" id="UP001175000">
    <property type="component" value="Unassembled WGS sequence"/>
</dbReference>
<reference evidence="1" key="1">
    <citation type="submission" date="2023-06" db="EMBL/GenBank/DDBJ databases">
        <title>Genome-scale phylogeny and comparative genomics of the fungal order Sordariales.</title>
        <authorList>
            <consortium name="Lawrence Berkeley National Laboratory"/>
            <person name="Hensen N."/>
            <person name="Bonometti L."/>
            <person name="Westerberg I."/>
            <person name="Brannstrom I.O."/>
            <person name="Guillou S."/>
            <person name="Cros-Aarteil S."/>
            <person name="Calhoun S."/>
            <person name="Haridas S."/>
            <person name="Kuo A."/>
            <person name="Mondo S."/>
            <person name="Pangilinan J."/>
            <person name="Riley R."/>
            <person name="Labutti K."/>
            <person name="Andreopoulos B."/>
            <person name="Lipzen A."/>
            <person name="Chen C."/>
            <person name="Yanf M."/>
            <person name="Daum C."/>
            <person name="Ng V."/>
            <person name="Clum A."/>
            <person name="Steindorff A."/>
            <person name="Ohm R."/>
            <person name="Martin F."/>
            <person name="Silar P."/>
            <person name="Natvig D."/>
            <person name="Lalanne C."/>
            <person name="Gautier V."/>
            <person name="Ament-Velasquez S.L."/>
            <person name="Kruys A."/>
            <person name="Hutchinson M.I."/>
            <person name="Powell A.J."/>
            <person name="Barry K."/>
            <person name="Miller A.N."/>
            <person name="Grigoriev I.V."/>
            <person name="Debuchy R."/>
            <person name="Gladieux P."/>
            <person name="Thoren M.H."/>
            <person name="Johannesson H."/>
        </authorList>
    </citation>
    <scope>NUCLEOTIDE SEQUENCE</scope>
    <source>
        <strain evidence="1">CBS 606.72</strain>
    </source>
</reference>